<dbReference type="AlphaFoldDB" id="A0A2P2QRY5"/>
<reference evidence="1" key="1">
    <citation type="submission" date="2018-02" db="EMBL/GenBank/DDBJ databases">
        <title>Rhizophora mucronata_Transcriptome.</title>
        <authorList>
            <person name="Meera S.P."/>
            <person name="Sreeshan A."/>
            <person name="Augustine A."/>
        </authorList>
    </citation>
    <scope>NUCLEOTIDE SEQUENCE</scope>
    <source>
        <tissue evidence="1">Leaf</tissue>
    </source>
</reference>
<organism evidence="1">
    <name type="scientific">Rhizophora mucronata</name>
    <name type="common">Asiatic mangrove</name>
    <dbReference type="NCBI Taxonomy" id="61149"/>
    <lineage>
        <taxon>Eukaryota</taxon>
        <taxon>Viridiplantae</taxon>
        <taxon>Streptophyta</taxon>
        <taxon>Embryophyta</taxon>
        <taxon>Tracheophyta</taxon>
        <taxon>Spermatophyta</taxon>
        <taxon>Magnoliopsida</taxon>
        <taxon>eudicotyledons</taxon>
        <taxon>Gunneridae</taxon>
        <taxon>Pentapetalae</taxon>
        <taxon>rosids</taxon>
        <taxon>fabids</taxon>
        <taxon>Malpighiales</taxon>
        <taxon>Rhizophoraceae</taxon>
        <taxon>Rhizophora</taxon>
    </lineage>
</organism>
<evidence type="ECO:0000313" key="1">
    <source>
        <dbReference type="EMBL" id="MBX69792.1"/>
    </source>
</evidence>
<name>A0A2P2QRY5_RHIMU</name>
<proteinExistence type="predicted"/>
<dbReference type="EMBL" id="GGEC01089308">
    <property type="protein sequence ID" value="MBX69792.1"/>
    <property type="molecule type" value="Transcribed_RNA"/>
</dbReference>
<accession>A0A2P2QRY5</accession>
<sequence length="130" mass="15187">MKWSSVWLKARQIHYMLASRTSLSNRILYAKKNLEIMQSYAIDLTATEEVLSSFRCDHDMHINKEISLTLRQQNHFHYNAIQLTFQIASNLAKVSNDINKESALILHQNNKNDVSFISGVYTCNHREYKP</sequence>
<protein>
    <submittedName>
        <fullName evidence="1">Uncharacterized protein</fullName>
    </submittedName>
</protein>